<dbReference type="InterPro" id="IPR011330">
    <property type="entry name" value="Glyco_hydro/deAcase_b/a-brl"/>
</dbReference>
<dbReference type="PANTHER" id="PTHR47561">
    <property type="entry name" value="POLYSACCHARIDE DEACETYLASE FAMILY PROTEIN (AFU_ORTHOLOGUE AFUA_6G05030)"/>
    <property type="match status" value="1"/>
</dbReference>
<proteinExistence type="predicted"/>
<feature type="domain" description="NodB homology" evidence="1">
    <location>
        <begin position="53"/>
        <end position="151"/>
    </location>
</feature>
<gene>
    <name evidence="2" type="ORF">P5G52_01990</name>
</gene>
<name>A0ABT8JZQ8_9MICC</name>
<evidence type="ECO:0000313" key="2">
    <source>
        <dbReference type="EMBL" id="MDN4609629.1"/>
    </source>
</evidence>
<evidence type="ECO:0000313" key="3">
    <source>
        <dbReference type="Proteomes" id="UP001174209"/>
    </source>
</evidence>
<dbReference type="EMBL" id="JAROCG010000001">
    <property type="protein sequence ID" value="MDN4609629.1"/>
    <property type="molecule type" value="Genomic_DNA"/>
</dbReference>
<dbReference type="PANTHER" id="PTHR47561:SF1">
    <property type="entry name" value="POLYSACCHARIDE DEACETYLASE FAMILY PROTEIN (AFU_ORTHOLOGUE AFUA_6G05030)"/>
    <property type="match status" value="1"/>
</dbReference>
<dbReference type="InterPro" id="IPR037950">
    <property type="entry name" value="PgdA-like"/>
</dbReference>
<comment type="caution">
    <text evidence="2">The sequence shown here is derived from an EMBL/GenBank/DDBJ whole genome shotgun (WGS) entry which is preliminary data.</text>
</comment>
<organism evidence="2 3">
    <name type="scientific">Arthrobacter burdickii</name>
    <dbReference type="NCBI Taxonomy" id="3035920"/>
    <lineage>
        <taxon>Bacteria</taxon>
        <taxon>Bacillati</taxon>
        <taxon>Actinomycetota</taxon>
        <taxon>Actinomycetes</taxon>
        <taxon>Micrococcales</taxon>
        <taxon>Micrococcaceae</taxon>
        <taxon>Arthrobacter</taxon>
    </lineage>
</organism>
<accession>A0ABT8JZQ8</accession>
<protein>
    <submittedName>
        <fullName evidence="2">Polysaccharide deacetylase</fullName>
    </submittedName>
</protein>
<dbReference type="Proteomes" id="UP001174209">
    <property type="component" value="Unassembled WGS sequence"/>
</dbReference>
<evidence type="ECO:0000259" key="1">
    <source>
        <dbReference type="Pfam" id="PF01522"/>
    </source>
</evidence>
<keyword evidence="3" id="KW-1185">Reference proteome</keyword>
<dbReference type="SUPFAM" id="SSF88713">
    <property type="entry name" value="Glycoside hydrolase/deacetylase"/>
    <property type="match status" value="1"/>
</dbReference>
<dbReference type="Gene3D" id="3.20.20.370">
    <property type="entry name" value="Glycoside hydrolase/deacetylase"/>
    <property type="match status" value="1"/>
</dbReference>
<reference evidence="2" key="1">
    <citation type="submission" date="2023-06" db="EMBL/GenBank/DDBJ databases">
        <title>MT1 and MT2 Draft Genomes of Novel Species.</title>
        <authorList>
            <person name="Venkateswaran K."/>
        </authorList>
    </citation>
    <scope>NUCLEOTIDE SEQUENCE</scope>
    <source>
        <strain evidence="2">IIF3SC-B10</strain>
    </source>
</reference>
<dbReference type="Pfam" id="PF01522">
    <property type="entry name" value="Polysacc_deac_1"/>
    <property type="match status" value="1"/>
</dbReference>
<dbReference type="RefSeq" id="WP_301224310.1">
    <property type="nucleotide sequence ID" value="NZ_JAROCG010000001.1"/>
</dbReference>
<dbReference type="CDD" id="cd10938">
    <property type="entry name" value="CE4_HpPgdA_like"/>
    <property type="match status" value="1"/>
</dbReference>
<dbReference type="InterPro" id="IPR002509">
    <property type="entry name" value="NODB_dom"/>
</dbReference>
<sequence>MDWSWPGGARSGFALSFDFDAEEVWIGSDPANADRPGVLSQGTYGAKRGIYLVLDLLERRDLRATFFVPGRVAERYPEQVSRIVDGGHELAHHGYTHTHPGRFGPGEEEADFRRAFDVLSGFGTPITGYRSPAFDFSPSTMDIMVAHGISYSSSLMDDVFPYRHSNGIVELPVQWILDDAPHFWFANSSWDKTIAAPSQVLEIWREETRGIHDLGGLTSLALHPQIVGRPSRIAMLDTYLQFVQDQGVHFGTCSEIASLVP</sequence>